<evidence type="ECO:0000313" key="2">
    <source>
        <dbReference type="EMBL" id="GCF93101.1"/>
    </source>
</evidence>
<dbReference type="GO" id="GO:0016887">
    <property type="term" value="F:ATP hydrolysis activity"/>
    <property type="evidence" value="ECO:0007669"/>
    <property type="project" value="InterPro"/>
</dbReference>
<comment type="caution">
    <text evidence="2">The sequence shown here is derived from an EMBL/GenBank/DDBJ whole genome shotgun (WGS) entry which is preliminary data.</text>
</comment>
<dbReference type="RefSeq" id="WP_227873737.1">
    <property type="nucleotide sequence ID" value="NZ_BJCC01000008.1"/>
</dbReference>
<dbReference type="AlphaFoldDB" id="A0A4P5PA51"/>
<evidence type="ECO:0000313" key="3">
    <source>
        <dbReference type="Proteomes" id="UP000290567"/>
    </source>
</evidence>
<dbReference type="EMBL" id="BJCC01000008">
    <property type="protein sequence ID" value="GCF93101.1"/>
    <property type="molecule type" value="Genomic_DNA"/>
</dbReference>
<dbReference type="PANTHER" id="PTHR42798">
    <property type="entry name" value="LIPOPROTEIN-RELEASING SYSTEM ATP-BINDING PROTEIN LOLD"/>
    <property type="match status" value="1"/>
</dbReference>
<protein>
    <recommendedName>
        <fullName evidence="1">ABC transporter domain-containing protein</fullName>
    </recommendedName>
</protein>
<name>A0A4P5PA51_9ENTE</name>
<proteinExistence type="predicted"/>
<organism evidence="2 3">
    <name type="scientific">Enterococcus florum</name>
    <dbReference type="NCBI Taxonomy" id="2480627"/>
    <lineage>
        <taxon>Bacteria</taxon>
        <taxon>Bacillati</taxon>
        <taxon>Bacillota</taxon>
        <taxon>Bacilli</taxon>
        <taxon>Lactobacillales</taxon>
        <taxon>Enterococcaceae</taxon>
        <taxon>Enterococcus</taxon>
    </lineage>
</organism>
<reference evidence="3" key="1">
    <citation type="submission" date="2019-02" db="EMBL/GenBank/DDBJ databases">
        <title>Draft genome sequence of Enterococcus sp. Gos25-1.</title>
        <authorList>
            <person name="Tanaka N."/>
            <person name="Shiwa Y."/>
            <person name="Fujita N."/>
        </authorList>
    </citation>
    <scope>NUCLEOTIDE SEQUENCE [LARGE SCALE GENOMIC DNA]</scope>
    <source>
        <strain evidence="3">Gos25-1</strain>
    </source>
</reference>
<dbReference type="Gene3D" id="3.40.50.300">
    <property type="entry name" value="P-loop containing nucleotide triphosphate hydrolases"/>
    <property type="match status" value="1"/>
</dbReference>
<sequence>MLSGVSVDIQKGEFVSVMSPSGSEKLTLLYVLNRMDTIDQGNVQFMEQELTACKETELADLRRPHMGFVFQ</sequence>
<gene>
    <name evidence="2" type="ORF">NRIC_09920</name>
</gene>
<dbReference type="SUPFAM" id="SSF52540">
    <property type="entry name" value="P-loop containing nucleoside triphosphate hydrolases"/>
    <property type="match status" value="1"/>
</dbReference>
<dbReference type="GO" id="GO:0005524">
    <property type="term" value="F:ATP binding"/>
    <property type="evidence" value="ECO:0007669"/>
    <property type="project" value="InterPro"/>
</dbReference>
<dbReference type="InterPro" id="IPR003439">
    <property type="entry name" value="ABC_transporter-like_ATP-bd"/>
</dbReference>
<dbReference type="Pfam" id="PF00005">
    <property type="entry name" value="ABC_tran"/>
    <property type="match status" value="1"/>
</dbReference>
<dbReference type="Proteomes" id="UP000290567">
    <property type="component" value="Unassembled WGS sequence"/>
</dbReference>
<feature type="domain" description="ABC transporter" evidence="1">
    <location>
        <begin position="2"/>
        <end position="71"/>
    </location>
</feature>
<evidence type="ECO:0000259" key="1">
    <source>
        <dbReference type="Pfam" id="PF00005"/>
    </source>
</evidence>
<dbReference type="PANTHER" id="PTHR42798:SF2">
    <property type="entry name" value="ABC TRANSPORTER ATP-BINDING PROTEIN MG467-RELATED"/>
    <property type="match status" value="1"/>
</dbReference>
<dbReference type="InterPro" id="IPR027417">
    <property type="entry name" value="P-loop_NTPase"/>
</dbReference>
<keyword evidence="3" id="KW-1185">Reference proteome</keyword>
<accession>A0A4P5PA51</accession>